<comment type="caution">
    <text evidence="1">The sequence shown here is derived from an EMBL/GenBank/DDBJ whole genome shotgun (WGS) entry which is preliminary data.</text>
</comment>
<evidence type="ECO:0000313" key="1">
    <source>
        <dbReference type="EMBL" id="MFB9626355.1"/>
    </source>
</evidence>
<keyword evidence="2" id="KW-1185">Reference proteome</keyword>
<accession>A0ABV5S3V8</accession>
<gene>
    <name evidence="1" type="ORF">ACFFSA_24995</name>
</gene>
<evidence type="ECO:0000313" key="2">
    <source>
        <dbReference type="Proteomes" id="UP001589532"/>
    </source>
</evidence>
<dbReference type="Proteomes" id="UP001589532">
    <property type="component" value="Unassembled WGS sequence"/>
</dbReference>
<dbReference type="EMBL" id="JBHMBW010000022">
    <property type="protein sequence ID" value="MFB9626355.1"/>
    <property type="molecule type" value="Genomic_DNA"/>
</dbReference>
<organism evidence="1 2">
    <name type="scientific">Nonomuraea helvata</name>
    <dbReference type="NCBI Taxonomy" id="37484"/>
    <lineage>
        <taxon>Bacteria</taxon>
        <taxon>Bacillati</taxon>
        <taxon>Actinomycetota</taxon>
        <taxon>Actinomycetes</taxon>
        <taxon>Streptosporangiales</taxon>
        <taxon>Streptosporangiaceae</taxon>
        <taxon>Nonomuraea</taxon>
    </lineage>
</organism>
<proteinExistence type="predicted"/>
<dbReference type="RefSeq" id="WP_344984829.1">
    <property type="nucleotide sequence ID" value="NZ_BAAAXV010000001.1"/>
</dbReference>
<sequence>MRVVTRMADRLLERIAPHTVARAADCGYQCCKFPAFTAKYCCYYPDGHSSCGGCKSYVYCS</sequence>
<name>A0ABV5S3V8_9ACTN</name>
<reference evidence="1 2" key="1">
    <citation type="submission" date="2024-09" db="EMBL/GenBank/DDBJ databases">
        <authorList>
            <person name="Sun Q."/>
            <person name="Mori K."/>
        </authorList>
    </citation>
    <scope>NUCLEOTIDE SEQUENCE [LARGE SCALE GENOMIC DNA]</scope>
    <source>
        <strain evidence="1 2">JCM 3143</strain>
    </source>
</reference>
<protein>
    <submittedName>
        <fullName evidence="1">Uncharacterized protein</fullName>
    </submittedName>
</protein>